<evidence type="ECO:0000313" key="5">
    <source>
        <dbReference type="EMBL" id="KAG8545998.1"/>
    </source>
</evidence>
<dbReference type="InterPro" id="IPR017096">
    <property type="entry name" value="BTB-kelch_protein"/>
</dbReference>
<evidence type="ECO:0000256" key="2">
    <source>
        <dbReference type="ARBA" id="ARBA00022737"/>
    </source>
</evidence>
<reference evidence="5" key="1">
    <citation type="thesis" date="2020" institute="ProQuest LLC" country="789 East Eisenhower Parkway, Ann Arbor, MI, USA">
        <title>Comparative Genomics and Chromosome Evolution.</title>
        <authorList>
            <person name="Mudd A.B."/>
        </authorList>
    </citation>
    <scope>NUCLEOTIDE SEQUENCE</scope>
    <source>
        <strain evidence="5">237g6f4</strain>
        <tissue evidence="5">Blood</tissue>
    </source>
</reference>
<dbReference type="PANTHER" id="PTHR45632">
    <property type="entry name" value="LD33804P"/>
    <property type="match status" value="1"/>
</dbReference>
<dbReference type="SMART" id="SM00225">
    <property type="entry name" value="BTB"/>
    <property type="match status" value="1"/>
</dbReference>
<dbReference type="PIRSF" id="PIRSF037037">
    <property type="entry name" value="Kelch-like_protein_gigaxonin"/>
    <property type="match status" value="1"/>
</dbReference>
<dbReference type="AlphaFoldDB" id="A0AAV6ZJE8"/>
<evidence type="ECO:0000256" key="1">
    <source>
        <dbReference type="ARBA" id="ARBA00022441"/>
    </source>
</evidence>
<sequence>MSHPSAKMQNGSVNSTFTSDNYPEKLLERMRLLRSQQDLCDVTLEAEGALFPAHKIILASASSYCQLLFADPKVGGSIRLRDVSARGLQNLLDFIYSSRLQLSWDNVEDTLKAAEVLLVREAVKLCLRFLEDGLNRDTCMDVLKITKRRGPEELAEKATGLIHHSVPGHPGDLNLVDRETLCKLLEEPQGCSELDLFRMAVSWLQHDPSRLTAAADVLKRVRFPLISLEDLQRYVKETPVMMTDSRCFRYLQEALKYHSQVYAQPTLHCEGATMRSSCDKLLVLGGRTTDNQVLGSIWVQGDDGSSWSELGEMCSPVYNHCVAVINDFLYVIGGQTKFDPSGKHPSNEVHRFDPRSGSWLQVAGMLERRTRFHTEVIGERIIAVGGGSLLGHLTQSVEEYHPAENKWEYTAPFPIAVADHAGTTHKGIMYISGGYSTSKTLNEVYSYLPRLRRWVVNRAMTFPRCDHGMAAIGDKIFCVGGRTLNAAKEWIHVNETEYYCPASDQWSALTLSAFDCCQFSMATLQSKLYITGGGSLRRMNKEDGVFIYDPKSKAWKKTGSLPRALVDHASCAIRLPFGMIEKQEKEEESPSLPSKKRSTLNLFITGKHEREL</sequence>
<feature type="domain" description="BTB" evidence="4">
    <location>
        <begin position="40"/>
        <end position="104"/>
    </location>
</feature>
<dbReference type="Gene3D" id="3.30.710.10">
    <property type="entry name" value="Potassium Channel Kv1.1, Chain A"/>
    <property type="match status" value="1"/>
</dbReference>
<feature type="region of interest" description="Disordered" evidence="3">
    <location>
        <begin position="583"/>
        <end position="612"/>
    </location>
</feature>
<dbReference type="Pfam" id="PF24981">
    <property type="entry name" value="Beta-prop_ATRN-LZTR1"/>
    <property type="match status" value="1"/>
</dbReference>
<dbReference type="PROSITE" id="PS50097">
    <property type="entry name" value="BTB"/>
    <property type="match status" value="1"/>
</dbReference>
<keyword evidence="1" id="KW-0880">Kelch repeat</keyword>
<dbReference type="SMART" id="SM00875">
    <property type="entry name" value="BACK"/>
    <property type="match status" value="1"/>
</dbReference>
<keyword evidence="6" id="KW-1185">Reference proteome</keyword>
<dbReference type="EMBL" id="WNYA01001302">
    <property type="protein sequence ID" value="KAG8545998.1"/>
    <property type="molecule type" value="Genomic_DNA"/>
</dbReference>
<accession>A0AAV6ZJE8</accession>
<dbReference type="InterPro" id="IPR011333">
    <property type="entry name" value="SKP1/BTB/POZ_sf"/>
</dbReference>
<name>A0AAV6ZJE8_ENGPU</name>
<dbReference type="Gene3D" id="2.120.10.80">
    <property type="entry name" value="Kelch-type beta propeller"/>
    <property type="match status" value="1"/>
</dbReference>
<organism evidence="5 6">
    <name type="scientific">Engystomops pustulosus</name>
    <name type="common">Tungara frog</name>
    <name type="synonym">Physalaemus pustulosus</name>
    <dbReference type="NCBI Taxonomy" id="76066"/>
    <lineage>
        <taxon>Eukaryota</taxon>
        <taxon>Metazoa</taxon>
        <taxon>Chordata</taxon>
        <taxon>Craniata</taxon>
        <taxon>Vertebrata</taxon>
        <taxon>Euteleostomi</taxon>
        <taxon>Amphibia</taxon>
        <taxon>Batrachia</taxon>
        <taxon>Anura</taxon>
        <taxon>Neobatrachia</taxon>
        <taxon>Hyloidea</taxon>
        <taxon>Leptodactylidae</taxon>
        <taxon>Leiuperinae</taxon>
        <taxon>Engystomops</taxon>
    </lineage>
</organism>
<proteinExistence type="predicted"/>
<dbReference type="InterPro" id="IPR015915">
    <property type="entry name" value="Kelch-typ_b-propeller"/>
</dbReference>
<protein>
    <recommendedName>
        <fullName evidence="4">BTB domain-containing protein</fullName>
    </recommendedName>
</protein>
<comment type="caution">
    <text evidence="5">The sequence shown here is derived from an EMBL/GenBank/DDBJ whole genome shotgun (WGS) entry which is preliminary data.</text>
</comment>
<evidence type="ECO:0000256" key="3">
    <source>
        <dbReference type="SAM" id="MobiDB-lite"/>
    </source>
</evidence>
<dbReference type="Pfam" id="PF07707">
    <property type="entry name" value="BACK"/>
    <property type="match status" value="1"/>
</dbReference>
<dbReference type="Pfam" id="PF00651">
    <property type="entry name" value="BTB"/>
    <property type="match status" value="1"/>
</dbReference>
<gene>
    <name evidence="5" type="ORF">GDO81_019935</name>
</gene>
<dbReference type="SUPFAM" id="SSF117281">
    <property type="entry name" value="Kelch motif"/>
    <property type="match status" value="1"/>
</dbReference>
<dbReference type="SMART" id="SM00612">
    <property type="entry name" value="Kelch"/>
    <property type="match status" value="6"/>
</dbReference>
<dbReference type="InterPro" id="IPR006652">
    <property type="entry name" value="Kelch_1"/>
</dbReference>
<keyword evidence="2" id="KW-0677">Repeat</keyword>
<dbReference type="Proteomes" id="UP000824782">
    <property type="component" value="Unassembled WGS sequence"/>
</dbReference>
<dbReference type="InterPro" id="IPR000210">
    <property type="entry name" value="BTB/POZ_dom"/>
</dbReference>
<dbReference type="SUPFAM" id="SSF54695">
    <property type="entry name" value="POZ domain"/>
    <property type="match status" value="1"/>
</dbReference>
<dbReference type="PANTHER" id="PTHR45632:SF15">
    <property type="entry name" value="BTB DOMAIN-CONTAINING PROTEIN"/>
    <property type="match status" value="1"/>
</dbReference>
<dbReference type="InterPro" id="IPR056737">
    <property type="entry name" value="Beta-prop_ATRN-MKLN-like"/>
</dbReference>
<dbReference type="Gene3D" id="1.25.40.420">
    <property type="match status" value="1"/>
</dbReference>
<evidence type="ECO:0000313" key="6">
    <source>
        <dbReference type="Proteomes" id="UP000824782"/>
    </source>
</evidence>
<evidence type="ECO:0000259" key="4">
    <source>
        <dbReference type="PROSITE" id="PS50097"/>
    </source>
</evidence>
<dbReference type="InterPro" id="IPR011705">
    <property type="entry name" value="BACK"/>
</dbReference>